<sequence length="59" mass="6726">MGGDKAINLEAIKNETVDLEKIPIEEVFEQLKSSKEGLTTEEGDQRLQIFGYNKLEEKK</sequence>
<protein>
    <recommendedName>
        <fullName evidence="1">Cation-transporting P-type ATPase N-terminal domain-containing protein</fullName>
    </recommendedName>
</protein>
<reference evidence="2 3" key="1">
    <citation type="submission" date="2017-11" db="EMBL/GenBank/DDBJ databases">
        <title>De-novo sequencing of pomegranate (Punica granatum L.) genome.</title>
        <authorList>
            <person name="Akparov Z."/>
            <person name="Amiraslanov A."/>
            <person name="Hajiyeva S."/>
            <person name="Abbasov M."/>
            <person name="Kaur K."/>
            <person name="Hamwieh A."/>
            <person name="Solovyev V."/>
            <person name="Salamov A."/>
            <person name="Braich B."/>
            <person name="Kosarev P."/>
            <person name="Mahmoud A."/>
            <person name="Hajiyev E."/>
            <person name="Babayeva S."/>
            <person name="Izzatullayeva V."/>
            <person name="Mammadov A."/>
            <person name="Mammadov A."/>
            <person name="Sharifova S."/>
            <person name="Ojaghi J."/>
            <person name="Eynullazada K."/>
            <person name="Bayramov B."/>
            <person name="Abdulazimova A."/>
            <person name="Shahmuradov I."/>
        </authorList>
    </citation>
    <scope>NUCLEOTIDE SEQUENCE [LARGE SCALE GENOMIC DNA]</scope>
    <source>
        <strain evidence="3">cv. AG2017</strain>
        <tissue evidence="2">Leaf</tissue>
    </source>
</reference>
<dbReference type="Proteomes" id="UP000233551">
    <property type="component" value="Unassembled WGS sequence"/>
</dbReference>
<evidence type="ECO:0000313" key="2">
    <source>
        <dbReference type="EMBL" id="PKI53556.1"/>
    </source>
</evidence>
<dbReference type="EMBL" id="PGOL01001850">
    <property type="protein sequence ID" value="PKI53556.1"/>
    <property type="molecule type" value="Genomic_DNA"/>
</dbReference>
<gene>
    <name evidence="2" type="ORF">CRG98_026006</name>
</gene>
<accession>A0A2I0JD13</accession>
<feature type="domain" description="Cation-transporting P-type ATPase N-terminal" evidence="1">
    <location>
        <begin position="21"/>
        <end position="59"/>
    </location>
</feature>
<dbReference type="AlphaFoldDB" id="A0A2I0JD13"/>
<name>A0A2I0JD13_PUNGR</name>
<dbReference type="InterPro" id="IPR004014">
    <property type="entry name" value="ATPase_P-typ_cation-transptr_N"/>
</dbReference>
<dbReference type="STRING" id="22663.A0A2I0JD13"/>
<dbReference type="SUPFAM" id="SSF81665">
    <property type="entry name" value="Calcium ATPase, transmembrane domain M"/>
    <property type="match status" value="1"/>
</dbReference>
<keyword evidence="3" id="KW-1185">Reference proteome</keyword>
<feature type="non-terminal residue" evidence="2">
    <location>
        <position position="59"/>
    </location>
</feature>
<comment type="caution">
    <text evidence="2">The sequence shown here is derived from an EMBL/GenBank/DDBJ whole genome shotgun (WGS) entry which is preliminary data.</text>
</comment>
<evidence type="ECO:0000259" key="1">
    <source>
        <dbReference type="Pfam" id="PF00690"/>
    </source>
</evidence>
<organism evidence="2 3">
    <name type="scientific">Punica granatum</name>
    <name type="common">Pomegranate</name>
    <dbReference type="NCBI Taxonomy" id="22663"/>
    <lineage>
        <taxon>Eukaryota</taxon>
        <taxon>Viridiplantae</taxon>
        <taxon>Streptophyta</taxon>
        <taxon>Embryophyta</taxon>
        <taxon>Tracheophyta</taxon>
        <taxon>Spermatophyta</taxon>
        <taxon>Magnoliopsida</taxon>
        <taxon>eudicotyledons</taxon>
        <taxon>Gunneridae</taxon>
        <taxon>Pentapetalae</taxon>
        <taxon>rosids</taxon>
        <taxon>malvids</taxon>
        <taxon>Myrtales</taxon>
        <taxon>Lythraceae</taxon>
        <taxon>Punica</taxon>
    </lineage>
</organism>
<proteinExistence type="predicted"/>
<evidence type="ECO:0000313" key="3">
    <source>
        <dbReference type="Proteomes" id="UP000233551"/>
    </source>
</evidence>
<dbReference type="InterPro" id="IPR023298">
    <property type="entry name" value="ATPase_P-typ_TM_dom_sf"/>
</dbReference>
<dbReference type="Pfam" id="PF00690">
    <property type="entry name" value="Cation_ATPase_N"/>
    <property type="match status" value="1"/>
</dbReference>